<accession>H1XUE5</accession>
<feature type="transmembrane region" description="Helical" evidence="1">
    <location>
        <begin position="31"/>
        <end position="48"/>
    </location>
</feature>
<protein>
    <submittedName>
        <fullName evidence="2">Uncharacterized protein</fullName>
    </submittedName>
</protein>
<keyword evidence="1" id="KW-0472">Membrane</keyword>
<keyword evidence="1" id="KW-0812">Transmembrane</keyword>
<dbReference type="HOGENOM" id="CLU_265717_0_0_0"/>
<dbReference type="AlphaFoldDB" id="H1XUE5"/>
<organism evidence="2 3">
    <name type="scientific">Caldithrix abyssi DSM 13497</name>
    <dbReference type="NCBI Taxonomy" id="880073"/>
    <lineage>
        <taxon>Bacteria</taxon>
        <taxon>Pseudomonadati</taxon>
        <taxon>Calditrichota</taxon>
        <taxon>Calditrichia</taxon>
        <taxon>Calditrichales</taxon>
        <taxon>Calditrichaceae</taxon>
        <taxon>Caldithrix</taxon>
    </lineage>
</organism>
<dbReference type="Proteomes" id="UP000004671">
    <property type="component" value="Chromosome"/>
</dbReference>
<dbReference type="PaxDb" id="880073-Calab_3165"/>
<proteinExistence type="predicted"/>
<sequence>MSVDVILIAITLVILLMFFLIRSYRNPHLHFFPMIAALVIFSFSFWGAESFNELFNWLDRQLQIHLGIVLPAFFYNFAIWSVNLMLLILLLIVRWILIILEKILQRLTAHKLSFPAYYTYGIRYYLLKRFNGIKTVLTGGWIIISGFVLLGIYLSVNGTLNFFPLLLWAPLVAVVYEAAVYFSGEIRWIDMRLPISFEKPALRWIDTYNKIFSMYREHFDSHILYHLIYRKQYMKNTNQTKIISELQEQDVLITDPFNDRILSVIAETISYYLSHGKKVIVLSHHEHSLQEFYHSMNPVLENELYIYSRDIYFNQPLIDPLLMAYRIYFITFDKWEDWIDTDRWSALAANTGLMIVLHPGQMYPELHAQIAQIFKKSDLPERLRMLIIAEKWQNIEESVRLLYRRRRLLEVQSLQSNTFKRYLILWEGRQNYHQKVFLNVNYLPPPAILSLVPLHYGIPSIYWLDAGDFERDSIETLEGAIRQQNAQIKNLNNTSVNVDKFCLQSSWRVWRTGSSRFSFIFDRFFNLPFLLNYLEKHGALELEFINILSDQYLLRSYFLANLKYFLITPHQEALFPITTWPSTSVKQVLISLLRTLLHKSLTEPELESMFFYDKSFWDKVYKFIDPNSDKPFEYKAHKLNQLIAIFIENGNDTQLIKEHYQWDDQNQAYVKYFPVIQVKEDQLIPNKDFSFHLAGDTDKRELLFKHIITLDNIIYHLHLNQIIILHLPDQQKDDVKAYRIENIDVDQRKVFVQHQTPQSLQILIPSVEFRIEVNIPFEETSIIIQSKTVEYRQWLCRYTRKVRKVLKFVGEPTLLPKEFQILDAKNVYPQSLLEKNFPIARALSIHLQLKSAGSSHDFKRIAFTLSLLLQKMLKSLFPSAFPQLKVFSPQACNLLNQQKEEYPIGTGLHLLYPVVTDKGDKSFPVSGSIDIWILEESEIGLGVCEYLYNSKLSNLWDILEDFLCFMKENDVAADDLYFHVSGDERDQFPYDFDGTLEIVSELNANNANSLKQRRALWDTARADHFHIINLPDRLQAGVECDFCGIKIGEKSYTELEDGRTLCEECQKTAVMTEDAFKKIMKTVYRDVEQYFSIRLPKIAQISVINTADLQQVLGKTFIPTPQYDPRVVGVAIHQQDDFIIMIENGAPYWNTYLTFVHEITHIWQFISLKNLNEIPLELLEGHTTYVEYALAQWYLRKREDEILQRIKVQLDTRRQQQGDVYGVGLQYFLQHVPNNYNPYFYMLELFGRQEY</sequence>
<dbReference type="RefSeq" id="WP_006930125.1">
    <property type="nucleotide sequence ID" value="NZ_CM001402.1"/>
</dbReference>
<evidence type="ECO:0000313" key="3">
    <source>
        <dbReference type="Proteomes" id="UP000004671"/>
    </source>
</evidence>
<evidence type="ECO:0000256" key="1">
    <source>
        <dbReference type="SAM" id="Phobius"/>
    </source>
</evidence>
<keyword evidence="1" id="KW-1133">Transmembrane helix</keyword>
<feature type="transmembrane region" description="Helical" evidence="1">
    <location>
        <begin position="162"/>
        <end position="182"/>
    </location>
</feature>
<dbReference type="OrthoDB" id="5091522at2"/>
<keyword evidence="3" id="KW-1185">Reference proteome</keyword>
<feature type="transmembrane region" description="Helical" evidence="1">
    <location>
        <begin position="136"/>
        <end position="156"/>
    </location>
</feature>
<dbReference type="InParanoid" id="H1XUE5"/>
<name>H1XUE5_CALAY</name>
<evidence type="ECO:0000313" key="2">
    <source>
        <dbReference type="EMBL" id="EHO42771.1"/>
    </source>
</evidence>
<dbReference type="EMBL" id="CM001402">
    <property type="protein sequence ID" value="EHO42771.1"/>
    <property type="molecule type" value="Genomic_DNA"/>
</dbReference>
<gene>
    <name evidence="2" type="ORF">Calab_3165</name>
</gene>
<reference evidence="2 3" key="1">
    <citation type="submission" date="2011-09" db="EMBL/GenBank/DDBJ databases">
        <title>The permanent draft genome of Caldithrix abyssi DSM 13497.</title>
        <authorList>
            <consortium name="US DOE Joint Genome Institute (JGI-PGF)"/>
            <person name="Lucas S."/>
            <person name="Han J."/>
            <person name="Lapidus A."/>
            <person name="Bruce D."/>
            <person name="Goodwin L."/>
            <person name="Pitluck S."/>
            <person name="Peters L."/>
            <person name="Kyrpides N."/>
            <person name="Mavromatis K."/>
            <person name="Ivanova N."/>
            <person name="Mikhailova N."/>
            <person name="Chertkov O."/>
            <person name="Detter J.C."/>
            <person name="Tapia R."/>
            <person name="Han C."/>
            <person name="Land M."/>
            <person name="Hauser L."/>
            <person name="Markowitz V."/>
            <person name="Cheng J.-F."/>
            <person name="Hugenholtz P."/>
            <person name="Woyke T."/>
            <person name="Wu D."/>
            <person name="Spring S."/>
            <person name="Brambilla E."/>
            <person name="Klenk H.-P."/>
            <person name="Eisen J.A."/>
        </authorList>
    </citation>
    <scope>NUCLEOTIDE SEQUENCE [LARGE SCALE GENOMIC DNA]</scope>
    <source>
        <strain evidence="2 3">DSM 13497</strain>
    </source>
</reference>
<feature type="transmembrane region" description="Helical" evidence="1">
    <location>
        <begin position="68"/>
        <end position="97"/>
    </location>
</feature>
<dbReference type="STRING" id="880073.Cabys_2044"/>
<feature type="transmembrane region" description="Helical" evidence="1">
    <location>
        <begin position="6"/>
        <end position="24"/>
    </location>
</feature>